<reference evidence="2" key="1">
    <citation type="journal article" date="2023" name="Mol. Phylogenet. Evol.">
        <title>Genome-scale phylogeny and comparative genomics of the fungal order Sordariales.</title>
        <authorList>
            <person name="Hensen N."/>
            <person name="Bonometti L."/>
            <person name="Westerberg I."/>
            <person name="Brannstrom I.O."/>
            <person name="Guillou S."/>
            <person name="Cros-Aarteil S."/>
            <person name="Calhoun S."/>
            <person name="Haridas S."/>
            <person name="Kuo A."/>
            <person name="Mondo S."/>
            <person name="Pangilinan J."/>
            <person name="Riley R."/>
            <person name="LaButti K."/>
            <person name="Andreopoulos B."/>
            <person name="Lipzen A."/>
            <person name="Chen C."/>
            <person name="Yan M."/>
            <person name="Daum C."/>
            <person name="Ng V."/>
            <person name="Clum A."/>
            <person name="Steindorff A."/>
            <person name="Ohm R.A."/>
            <person name="Martin F."/>
            <person name="Silar P."/>
            <person name="Natvig D.O."/>
            <person name="Lalanne C."/>
            <person name="Gautier V."/>
            <person name="Ament-Velasquez S.L."/>
            <person name="Kruys A."/>
            <person name="Hutchinson M.I."/>
            <person name="Powell A.J."/>
            <person name="Barry K."/>
            <person name="Miller A.N."/>
            <person name="Grigoriev I.V."/>
            <person name="Debuchy R."/>
            <person name="Gladieux P."/>
            <person name="Hiltunen Thoren M."/>
            <person name="Johannesson H."/>
        </authorList>
    </citation>
    <scope>NUCLEOTIDE SEQUENCE</scope>
    <source>
        <strain evidence="2">CBS 892.96</strain>
    </source>
</reference>
<proteinExistence type="predicted"/>
<evidence type="ECO:0000256" key="1">
    <source>
        <dbReference type="SAM" id="SignalP"/>
    </source>
</evidence>
<accession>A0AAN6WCZ1</accession>
<keyword evidence="1" id="KW-0732">Signal</keyword>
<dbReference type="AlphaFoldDB" id="A0AAN6WCZ1"/>
<feature type="signal peptide" evidence="1">
    <location>
        <begin position="1"/>
        <end position="24"/>
    </location>
</feature>
<gene>
    <name evidence="2" type="ORF">QBC36DRAFT_74529</name>
</gene>
<feature type="chain" id="PRO_5042857970" evidence="1">
    <location>
        <begin position="25"/>
        <end position="83"/>
    </location>
</feature>
<organism evidence="2 3">
    <name type="scientific">Triangularia setosa</name>
    <dbReference type="NCBI Taxonomy" id="2587417"/>
    <lineage>
        <taxon>Eukaryota</taxon>
        <taxon>Fungi</taxon>
        <taxon>Dikarya</taxon>
        <taxon>Ascomycota</taxon>
        <taxon>Pezizomycotina</taxon>
        <taxon>Sordariomycetes</taxon>
        <taxon>Sordariomycetidae</taxon>
        <taxon>Sordariales</taxon>
        <taxon>Podosporaceae</taxon>
        <taxon>Triangularia</taxon>
    </lineage>
</organism>
<dbReference type="EMBL" id="MU866116">
    <property type="protein sequence ID" value="KAK4179486.1"/>
    <property type="molecule type" value="Genomic_DNA"/>
</dbReference>
<sequence length="83" mass="9033">MHESERWDDTAVVLCLLSIAVSSATSPTPLVELDFKYNDNVDTGVLTKQSFLGGGSNNPVVATPSFLLCRIWNLACPLGEMYL</sequence>
<evidence type="ECO:0000313" key="2">
    <source>
        <dbReference type="EMBL" id="KAK4179486.1"/>
    </source>
</evidence>
<dbReference type="Proteomes" id="UP001302321">
    <property type="component" value="Unassembled WGS sequence"/>
</dbReference>
<name>A0AAN6WCZ1_9PEZI</name>
<protein>
    <submittedName>
        <fullName evidence="2">Uncharacterized protein</fullName>
    </submittedName>
</protein>
<evidence type="ECO:0000313" key="3">
    <source>
        <dbReference type="Proteomes" id="UP001302321"/>
    </source>
</evidence>
<keyword evidence="3" id="KW-1185">Reference proteome</keyword>
<reference evidence="2" key="2">
    <citation type="submission" date="2023-05" db="EMBL/GenBank/DDBJ databases">
        <authorList>
            <consortium name="Lawrence Berkeley National Laboratory"/>
            <person name="Steindorff A."/>
            <person name="Hensen N."/>
            <person name="Bonometti L."/>
            <person name="Westerberg I."/>
            <person name="Brannstrom I.O."/>
            <person name="Guillou S."/>
            <person name="Cros-Aarteil S."/>
            <person name="Calhoun S."/>
            <person name="Haridas S."/>
            <person name="Kuo A."/>
            <person name="Mondo S."/>
            <person name="Pangilinan J."/>
            <person name="Riley R."/>
            <person name="Labutti K."/>
            <person name="Andreopoulos B."/>
            <person name="Lipzen A."/>
            <person name="Chen C."/>
            <person name="Yanf M."/>
            <person name="Daum C."/>
            <person name="Ng V."/>
            <person name="Clum A."/>
            <person name="Ohm R."/>
            <person name="Martin F."/>
            <person name="Silar P."/>
            <person name="Natvig D."/>
            <person name="Lalanne C."/>
            <person name="Gautier V."/>
            <person name="Ament-Velasquez S.L."/>
            <person name="Kruys A."/>
            <person name="Hutchinson M.I."/>
            <person name="Powell A.J."/>
            <person name="Barry K."/>
            <person name="Miller A.N."/>
            <person name="Grigoriev I.V."/>
            <person name="Debuchy R."/>
            <person name="Gladieux P."/>
            <person name="Thoren M.H."/>
            <person name="Johannesson H."/>
        </authorList>
    </citation>
    <scope>NUCLEOTIDE SEQUENCE</scope>
    <source>
        <strain evidence="2">CBS 892.96</strain>
    </source>
</reference>
<comment type="caution">
    <text evidence="2">The sequence shown here is derived from an EMBL/GenBank/DDBJ whole genome shotgun (WGS) entry which is preliminary data.</text>
</comment>